<dbReference type="WBParaSite" id="jg20695">
    <property type="protein sequence ID" value="jg20695"/>
    <property type="gene ID" value="jg20695"/>
</dbReference>
<keyword evidence="1" id="KW-1185">Reference proteome</keyword>
<dbReference type="AlphaFoldDB" id="A0A915DJH1"/>
<evidence type="ECO:0000313" key="2">
    <source>
        <dbReference type="WBParaSite" id="jg20695"/>
    </source>
</evidence>
<name>A0A915DJH1_9BILA</name>
<evidence type="ECO:0000313" key="1">
    <source>
        <dbReference type="Proteomes" id="UP000887574"/>
    </source>
</evidence>
<organism evidence="1 2">
    <name type="scientific">Ditylenchus dipsaci</name>
    <dbReference type="NCBI Taxonomy" id="166011"/>
    <lineage>
        <taxon>Eukaryota</taxon>
        <taxon>Metazoa</taxon>
        <taxon>Ecdysozoa</taxon>
        <taxon>Nematoda</taxon>
        <taxon>Chromadorea</taxon>
        <taxon>Rhabditida</taxon>
        <taxon>Tylenchina</taxon>
        <taxon>Tylenchomorpha</taxon>
        <taxon>Sphaerularioidea</taxon>
        <taxon>Anguinidae</taxon>
        <taxon>Anguininae</taxon>
        <taxon>Ditylenchus</taxon>
    </lineage>
</organism>
<protein>
    <submittedName>
        <fullName evidence="2">Uncharacterized protein</fullName>
    </submittedName>
</protein>
<dbReference type="Proteomes" id="UP000887574">
    <property type="component" value="Unplaced"/>
</dbReference>
<proteinExistence type="predicted"/>
<accession>A0A915DJH1</accession>
<sequence>MKLRNYLETRSIVNYLATTSAAPSLVESNILSAHLLINDRSWIRYKDSFNYTKSFDQFDMFIYYYMRNLGFNHLGSNNSYPSQLLDSKWSLGVELAFTFMEHNTGCDFALHLIKQTGSNCSRFSKANGLVYIELNQSSNFFKLVQVDEEKFDIEMSVFGGQWRLFISEYGNHNRWLRLRCYSCGAWLDVQEDCYKRTVNAGNAGYGAAVHDVYGELPTAKVDGFEVVFSKTCEQDMQEINKLLTVFETNLMVATSTSNMDTTANSAPESSTQKTARKTVFGDLLIPRKHQHKMKSVVFASKDFRKSVFRKNFQYFA</sequence>
<reference evidence="2" key="1">
    <citation type="submission" date="2022-11" db="UniProtKB">
        <authorList>
            <consortium name="WormBaseParasite"/>
        </authorList>
    </citation>
    <scope>IDENTIFICATION</scope>
</reference>